<evidence type="ECO:0000313" key="1">
    <source>
        <dbReference type="EMBL" id="SFP07729.1"/>
    </source>
</evidence>
<name>A0A1I5MDX6_9SPHN</name>
<gene>
    <name evidence="1" type="ORF">SAMN04488060_1302</name>
</gene>
<dbReference type="OrthoDB" id="7016058at2"/>
<dbReference type="EMBL" id="FOWZ01000002">
    <property type="protein sequence ID" value="SFP07729.1"/>
    <property type="molecule type" value="Genomic_DNA"/>
</dbReference>
<dbReference type="RefSeq" id="WP_090478982.1">
    <property type="nucleotide sequence ID" value="NZ_FOWZ01000002.1"/>
</dbReference>
<accession>A0A1I5MDX6</accession>
<keyword evidence="2" id="KW-1185">Reference proteome</keyword>
<evidence type="ECO:0000313" key="2">
    <source>
        <dbReference type="Proteomes" id="UP000199331"/>
    </source>
</evidence>
<dbReference type="Proteomes" id="UP000199331">
    <property type="component" value="Unassembled WGS sequence"/>
</dbReference>
<protein>
    <submittedName>
        <fullName evidence="1">Uncharacterized protein</fullName>
    </submittedName>
</protein>
<dbReference type="AlphaFoldDB" id="A0A1I5MDX6"/>
<proteinExistence type="predicted"/>
<reference evidence="2" key="1">
    <citation type="submission" date="2016-10" db="EMBL/GenBank/DDBJ databases">
        <authorList>
            <person name="Varghese N."/>
            <person name="Submissions S."/>
        </authorList>
    </citation>
    <scope>NUCLEOTIDE SEQUENCE [LARGE SCALE GENOMIC DNA]</scope>
    <source>
        <strain evidence="2">CGMCC 1.7715</strain>
    </source>
</reference>
<organism evidence="1 2">
    <name type="scientific">Qipengyuania nanhaisediminis</name>
    <dbReference type="NCBI Taxonomy" id="604088"/>
    <lineage>
        <taxon>Bacteria</taxon>
        <taxon>Pseudomonadati</taxon>
        <taxon>Pseudomonadota</taxon>
        <taxon>Alphaproteobacteria</taxon>
        <taxon>Sphingomonadales</taxon>
        <taxon>Erythrobacteraceae</taxon>
        <taxon>Qipengyuania</taxon>
    </lineage>
</organism>
<sequence>MAKKPCRIHYRRLSREEGAFPDETLSDRIAAALEADGGDGSKIKEHVKHRTVNVPTQPEYQRALNNFAVDDTYVFGTTCLFAPGQMQALLKLADDDAQPELEAVLEAYEIAEQAAPEGHEYLHGLSYWLAVGDHFYQIQSASLQVGAMEQYLTWLLASKANVIGAEHYVQLQALFDQDQLADDEPTFIQVGGIVPETLHADPPQPEDPANVIEVEEREKLGGGALGWAKSREILNDLYGALKAQELIDAVPDEAALEVLVSIGYRAKKRKIQKNFMKDLASGLRNLPDGEVTVRTKSGTSKGADARLFQDMGITKVDGASGLLVLEDARDQMLEVHRRFLHDGKITP</sequence>
<dbReference type="STRING" id="604088.SAMN04488060_1302"/>